<feature type="domain" description="Aminotransferase class I/classII large" evidence="1">
    <location>
        <begin position="65"/>
        <end position="275"/>
    </location>
</feature>
<sequence>MTRALPANGAGFADARCVRYYQEIRAGVPATAGQIGYGVNRRAVPPVLVRQLTRLHTWLLGDRVTDYSRAGDAAVAALLAELAGQYLGVPLAPEHVVECHGTTEAISVVLHHAAARGLRPVVPVPNYYAFDHSASRAGTPPPAHHRVDGALDPLAPAPAAGGDLLVDVAPNGVLGTWFSTPAVRPGLRLVDHVFALPSFQSQAAVRAELGARCGDLRESVVCLSPSKDLSVPGLRCGLVVTKDQGLLDFAAADRFERGYAVHGSVGPVVATHLAVLLLTAAVPARVPSVHAGLAARFAEAGIPFLTLAEAEEVRHWVARTREAFLDVLAAYDQRGFLLPVAGAEEPVAGYSTFRWLAADFASPESFTAWVNSVGRHGLKLNPNGLFGGDEGVWSRLYPDRYGIRLNLSVDPDELRADLDLLAELLPRKW</sequence>
<organism evidence="2 3">
    <name type="scientific">Crossiella equi</name>
    <dbReference type="NCBI Taxonomy" id="130796"/>
    <lineage>
        <taxon>Bacteria</taxon>
        <taxon>Bacillati</taxon>
        <taxon>Actinomycetota</taxon>
        <taxon>Actinomycetes</taxon>
        <taxon>Pseudonocardiales</taxon>
        <taxon>Pseudonocardiaceae</taxon>
        <taxon>Crossiella</taxon>
    </lineage>
</organism>
<evidence type="ECO:0000313" key="2">
    <source>
        <dbReference type="EMBL" id="MBP2471446.1"/>
    </source>
</evidence>
<gene>
    <name evidence="2" type="ORF">JOF53_000318</name>
</gene>
<reference evidence="2 3" key="1">
    <citation type="submission" date="2021-03" db="EMBL/GenBank/DDBJ databases">
        <title>Sequencing the genomes of 1000 actinobacteria strains.</title>
        <authorList>
            <person name="Klenk H.-P."/>
        </authorList>
    </citation>
    <scope>NUCLEOTIDE SEQUENCE [LARGE SCALE GENOMIC DNA]</scope>
    <source>
        <strain evidence="2 3">DSM 44580</strain>
    </source>
</reference>
<dbReference type="Proteomes" id="UP001519363">
    <property type="component" value="Unassembled WGS sequence"/>
</dbReference>
<dbReference type="InterPro" id="IPR015424">
    <property type="entry name" value="PyrdxlP-dep_Trfase"/>
</dbReference>
<comment type="caution">
    <text evidence="2">The sequence shown here is derived from an EMBL/GenBank/DDBJ whole genome shotgun (WGS) entry which is preliminary data.</text>
</comment>
<proteinExistence type="predicted"/>
<name>A0ABS5A4I2_9PSEU</name>
<accession>A0ABS5A4I2</accession>
<dbReference type="RefSeq" id="WP_086789548.1">
    <property type="nucleotide sequence ID" value="NZ_JAGIOO010000001.1"/>
</dbReference>
<evidence type="ECO:0000313" key="3">
    <source>
        <dbReference type="Proteomes" id="UP001519363"/>
    </source>
</evidence>
<evidence type="ECO:0000259" key="1">
    <source>
        <dbReference type="Pfam" id="PF00155"/>
    </source>
</evidence>
<keyword evidence="3" id="KW-1185">Reference proteome</keyword>
<dbReference type="SUPFAM" id="SSF53383">
    <property type="entry name" value="PLP-dependent transferases"/>
    <property type="match status" value="1"/>
</dbReference>
<protein>
    <recommendedName>
        <fullName evidence="1">Aminotransferase class I/classII large domain-containing protein</fullName>
    </recommendedName>
</protein>
<dbReference type="InterPro" id="IPR004839">
    <property type="entry name" value="Aminotransferase_I/II_large"/>
</dbReference>
<dbReference type="Gene3D" id="3.40.640.10">
    <property type="entry name" value="Type I PLP-dependent aspartate aminotransferase-like (Major domain)"/>
    <property type="match status" value="1"/>
</dbReference>
<dbReference type="Pfam" id="PF00155">
    <property type="entry name" value="Aminotran_1_2"/>
    <property type="match status" value="1"/>
</dbReference>
<dbReference type="InterPro" id="IPR015421">
    <property type="entry name" value="PyrdxlP-dep_Trfase_major"/>
</dbReference>
<dbReference type="EMBL" id="JAGIOO010000001">
    <property type="protein sequence ID" value="MBP2471446.1"/>
    <property type="molecule type" value="Genomic_DNA"/>
</dbReference>